<dbReference type="CDD" id="cd05153">
    <property type="entry name" value="HomoserineK_II"/>
    <property type="match status" value="1"/>
</dbReference>
<dbReference type="NCBIfam" id="TIGR00938">
    <property type="entry name" value="thrB_alt"/>
    <property type="match status" value="1"/>
</dbReference>
<keyword evidence="4 8" id="KW-0547">Nucleotide-binding</keyword>
<keyword evidence="2 8" id="KW-0808">Transferase</keyword>
<dbReference type="Proteomes" id="UP001597215">
    <property type="component" value="Unassembled WGS sequence"/>
</dbReference>
<dbReference type="SUPFAM" id="SSF56112">
    <property type="entry name" value="Protein kinase-like (PK-like)"/>
    <property type="match status" value="1"/>
</dbReference>
<gene>
    <name evidence="8 11" type="primary">thrB</name>
    <name evidence="11" type="ORF">ACFSAG_00850</name>
</gene>
<dbReference type="GO" id="GO:0004413">
    <property type="term" value="F:homoserine kinase activity"/>
    <property type="evidence" value="ECO:0007669"/>
    <property type="project" value="UniProtKB-EC"/>
</dbReference>
<dbReference type="InterPro" id="IPR005280">
    <property type="entry name" value="Homoserine_kinase_II"/>
</dbReference>
<evidence type="ECO:0000256" key="3">
    <source>
        <dbReference type="ARBA" id="ARBA00022697"/>
    </source>
</evidence>
<dbReference type="Pfam" id="PF01636">
    <property type="entry name" value="APH"/>
    <property type="match status" value="1"/>
</dbReference>
<dbReference type="RefSeq" id="WP_381510623.1">
    <property type="nucleotide sequence ID" value="NZ_JBHUEL010000002.1"/>
</dbReference>
<evidence type="ECO:0000256" key="4">
    <source>
        <dbReference type="ARBA" id="ARBA00022741"/>
    </source>
</evidence>
<evidence type="ECO:0000313" key="11">
    <source>
        <dbReference type="EMBL" id="MFD1765387.1"/>
    </source>
</evidence>
<reference evidence="12" key="1">
    <citation type="journal article" date="2019" name="Int. J. Syst. Evol. Microbiol.">
        <title>The Global Catalogue of Microorganisms (GCM) 10K type strain sequencing project: providing services to taxonomists for standard genome sequencing and annotation.</title>
        <authorList>
            <consortium name="The Broad Institute Genomics Platform"/>
            <consortium name="The Broad Institute Genome Sequencing Center for Infectious Disease"/>
            <person name="Wu L."/>
            <person name="Ma J."/>
        </authorList>
    </citation>
    <scope>NUCLEOTIDE SEQUENCE [LARGE SCALE GENOMIC DNA]</scope>
    <source>
        <strain evidence="12">CGMCC 1.12449</strain>
    </source>
</reference>
<sequence length="323" mass="35747">MAVYTQVSAEAAERLLALYDVGRLVSLKGIAEGVENSNYLLETDRARFILTLYESRVDPADLPYFHNLLAHLHNAGCPVPRFIDDRQGNWLQDLLGKKACLIEFLPGISVSEPTPIQAAAVGKSMAQMHKAVAGFSEAKPNPLGQESWKPLFERCDRAAAESLLPGLADDIARECDWLEANWPSELPKHAVHTDLFPDNVLFRGDAVGGLIDFYFACTDFRAFDLAVTHAAWSFSNDGKSYLADIGRALLQGYGEVIQLSDAEKQAFALLARGASSRFLLTRLYDWINTPAGALVTRKDPLAFHRRLEFYRSADVVALFGVEQ</sequence>
<dbReference type="PANTHER" id="PTHR21064">
    <property type="entry name" value="AMINOGLYCOSIDE PHOSPHOTRANSFERASE DOMAIN-CONTAINING PROTEIN-RELATED"/>
    <property type="match status" value="1"/>
</dbReference>
<dbReference type="EMBL" id="JBHUEL010000002">
    <property type="protein sequence ID" value="MFD1765387.1"/>
    <property type="molecule type" value="Genomic_DNA"/>
</dbReference>
<protein>
    <recommendedName>
        <fullName evidence="8 9">Homoserine kinase</fullName>
        <shortName evidence="8">HK</shortName>
        <shortName evidence="8">HSK</shortName>
        <ecNumber evidence="8 9">2.7.1.39</ecNumber>
    </recommendedName>
</protein>
<name>A0ABW4MAH5_9SPHN</name>
<dbReference type="NCBIfam" id="NF003558">
    <property type="entry name" value="PRK05231.1"/>
    <property type="match status" value="1"/>
</dbReference>
<dbReference type="Gene3D" id="3.90.1200.10">
    <property type="match status" value="1"/>
</dbReference>
<dbReference type="InterPro" id="IPR050249">
    <property type="entry name" value="Pseudomonas-type_ThrB"/>
</dbReference>
<evidence type="ECO:0000259" key="10">
    <source>
        <dbReference type="Pfam" id="PF01636"/>
    </source>
</evidence>
<comment type="similarity">
    <text evidence="7 8">Belongs to the pseudomonas-type ThrB family.</text>
</comment>
<comment type="catalytic activity">
    <reaction evidence="8">
        <text>L-homoserine + ATP = O-phospho-L-homoserine + ADP + H(+)</text>
        <dbReference type="Rhea" id="RHEA:13985"/>
        <dbReference type="ChEBI" id="CHEBI:15378"/>
        <dbReference type="ChEBI" id="CHEBI:30616"/>
        <dbReference type="ChEBI" id="CHEBI:57476"/>
        <dbReference type="ChEBI" id="CHEBI:57590"/>
        <dbReference type="ChEBI" id="CHEBI:456216"/>
        <dbReference type="EC" id="2.7.1.39"/>
    </reaction>
</comment>
<evidence type="ECO:0000256" key="1">
    <source>
        <dbReference type="ARBA" id="ARBA00022605"/>
    </source>
</evidence>
<accession>A0ABW4MAH5</accession>
<evidence type="ECO:0000256" key="9">
    <source>
        <dbReference type="NCBIfam" id="TIGR00938"/>
    </source>
</evidence>
<dbReference type="EC" id="2.7.1.39" evidence="8 9"/>
<evidence type="ECO:0000313" key="12">
    <source>
        <dbReference type="Proteomes" id="UP001597215"/>
    </source>
</evidence>
<dbReference type="HAMAP" id="MF_00301">
    <property type="entry name" value="Homoser_kinase_2"/>
    <property type="match status" value="1"/>
</dbReference>
<evidence type="ECO:0000256" key="8">
    <source>
        <dbReference type="HAMAP-Rule" id="MF_00301"/>
    </source>
</evidence>
<dbReference type="Gene3D" id="3.30.200.20">
    <property type="entry name" value="Phosphorylase Kinase, domain 1"/>
    <property type="match status" value="1"/>
</dbReference>
<evidence type="ECO:0000256" key="5">
    <source>
        <dbReference type="ARBA" id="ARBA00022777"/>
    </source>
</evidence>
<keyword evidence="5 8" id="KW-0418">Kinase</keyword>
<evidence type="ECO:0000256" key="7">
    <source>
        <dbReference type="ARBA" id="ARBA00038240"/>
    </source>
</evidence>
<keyword evidence="6 8" id="KW-0067">ATP-binding</keyword>
<keyword evidence="3 8" id="KW-0791">Threonine biosynthesis</keyword>
<feature type="domain" description="Aminoglycoside phosphotransferase" evidence="10">
    <location>
        <begin position="27"/>
        <end position="256"/>
    </location>
</feature>
<evidence type="ECO:0000256" key="6">
    <source>
        <dbReference type="ARBA" id="ARBA00022840"/>
    </source>
</evidence>
<comment type="caution">
    <text evidence="11">The sequence shown here is derived from an EMBL/GenBank/DDBJ whole genome shotgun (WGS) entry which is preliminary data.</text>
</comment>
<organism evidence="11 12">
    <name type="scientific">Sphingorhabdus buctiana</name>
    <dbReference type="NCBI Taxonomy" id="1508805"/>
    <lineage>
        <taxon>Bacteria</taxon>
        <taxon>Pseudomonadati</taxon>
        <taxon>Pseudomonadota</taxon>
        <taxon>Alphaproteobacteria</taxon>
        <taxon>Sphingomonadales</taxon>
        <taxon>Sphingomonadaceae</taxon>
        <taxon>Sphingorhabdus</taxon>
    </lineage>
</organism>
<dbReference type="InterPro" id="IPR011009">
    <property type="entry name" value="Kinase-like_dom_sf"/>
</dbReference>
<evidence type="ECO:0000256" key="2">
    <source>
        <dbReference type="ARBA" id="ARBA00022679"/>
    </source>
</evidence>
<keyword evidence="1 8" id="KW-0028">Amino-acid biosynthesis</keyword>
<keyword evidence="12" id="KW-1185">Reference proteome</keyword>
<dbReference type="PANTHER" id="PTHR21064:SF6">
    <property type="entry name" value="AMINOGLYCOSIDE PHOSPHOTRANSFERASE DOMAIN-CONTAINING PROTEIN"/>
    <property type="match status" value="1"/>
</dbReference>
<comment type="pathway">
    <text evidence="8">Amino-acid biosynthesis; L-threonine biosynthesis; L-threonine from L-aspartate: step 4/5.</text>
</comment>
<proteinExistence type="inferred from homology"/>
<dbReference type="InterPro" id="IPR002575">
    <property type="entry name" value="Aminoglycoside_PTrfase"/>
</dbReference>